<dbReference type="InterPro" id="IPR050951">
    <property type="entry name" value="Retrovirus_Pol_polyprotein"/>
</dbReference>
<dbReference type="SUPFAM" id="SSF52266">
    <property type="entry name" value="SGNH hydrolase"/>
    <property type="match status" value="1"/>
</dbReference>
<comment type="caution">
    <text evidence="3">The sequence shown here is derived from an EMBL/GenBank/DDBJ whole genome shotgun (WGS) entry which is preliminary data.</text>
</comment>
<dbReference type="GO" id="GO:0003676">
    <property type="term" value="F:nucleic acid binding"/>
    <property type="evidence" value="ECO:0007669"/>
    <property type="project" value="InterPro"/>
</dbReference>
<dbReference type="Gene3D" id="3.40.50.1110">
    <property type="entry name" value="SGNH hydrolase"/>
    <property type="match status" value="1"/>
</dbReference>
<dbReference type="InterPro" id="IPR036514">
    <property type="entry name" value="SGNH_hydro_sf"/>
</dbReference>
<evidence type="ECO:0000256" key="1">
    <source>
        <dbReference type="SAM" id="MobiDB-lite"/>
    </source>
</evidence>
<reference evidence="3" key="1">
    <citation type="submission" date="2021-03" db="EMBL/GenBank/DDBJ databases">
        <authorList>
            <person name="Bekaert M."/>
        </authorList>
    </citation>
    <scope>NUCLEOTIDE SEQUENCE</scope>
</reference>
<feature type="region of interest" description="Disordered" evidence="1">
    <location>
        <begin position="181"/>
        <end position="213"/>
    </location>
</feature>
<dbReference type="GO" id="GO:0015074">
    <property type="term" value="P:DNA integration"/>
    <property type="evidence" value="ECO:0007669"/>
    <property type="project" value="InterPro"/>
</dbReference>
<evidence type="ECO:0000313" key="3">
    <source>
        <dbReference type="EMBL" id="CAG2250748.1"/>
    </source>
</evidence>
<name>A0A8S3V383_MYTED</name>
<organism evidence="3 4">
    <name type="scientific">Mytilus edulis</name>
    <name type="common">Blue mussel</name>
    <dbReference type="NCBI Taxonomy" id="6550"/>
    <lineage>
        <taxon>Eukaryota</taxon>
        <taxon>Metazoa</taxon>
        <taxon>Spiralia</taxon>
        <taxon>Lophotrochozoa</taxon>
        <taxon>Mollusca</taxon>
        <taxon>Bivalvia</taxon>
        <taxon>Autobranchia</taxon>
        <taxon>Pteriomorphia</taxon>
        <taxon>Mytilida</taxon>
        <taxon>Mytiloidea</taxon>
        <taxon>Mytilidae</taxon>
        <taxon>Mytilinae</taxon>
        <taxon>Mytilus</taxon>
    </lineage>
</organism>
<evidence type="ECO:0000313" key="4">
    <source>
        <dbReference type="Proteomes" id="UP000683360"/>
    </source>
</evidence>
<proteinExistence type="predicted"/>
<dbReference type="Pfam" id="PF00665">
    <property type="entry name" value="rve"/>
    <property type="match status" value="1"/>
</dbReference>
<dbReference type="EMBL" id="CAJPWZ010003063">
    <property type="protein sequence ID" value="CAG2250748.1"/>
    <property type="molecule type" value="Genomic_DNA"/>
</dbReference>
<dbReference type="PANTHER" id="PTHR37984:SF5">
    <property type="entry name" value="PROTEIN NYNRIN-LIKE"/>
    <property type="match status" value="1"/>
</dbReference>
<dbReference type="InterPro" id="IPR001584">
    <property type="entry name" value="Integrase_cat-core"/>
</dbReference>
<sequence>MWPYPLSVNGNTYVFTAVDMFTKLLFAYPLRNKDAITVCEAIYRMFTTYGVCQTLISDRGSEFTNKCTAELCKLLEVTQEFTPAFAHHCLGACERQHRTLAERLTTHVLKGKSWENELHSVTFSMNSSVNNSIDFSPFEILYEKRPNFPLIQYNSASFKDIPVDMPPDPAHCLAPLNIESTESEESETLSSSKNDDIENQPSDTIDSFGGNTLRPGQKPEFMQVFDTFKPDSVFIQIGGNDLTSEKNPEKLARDIASFCDYIITVYGVGHVIVGQLLPRYSERSGPDYNNKVNKVNQMPKQRARSKRRAAPSDLTDRDLVIDPVVLPTEETTNTSRGRKRV</sequence>
<gene>
    <name evidence="3" type="ORF">MEDL_62442</name>
</gene>
<dbReference type="InterPro" id="IPR036397">
    <property type="entry name" value="RNaseH_sf"/>
</dbReference>
<protein>
    <recommendedName>
        <fullName evidence="2">Integrase catalytic domain-containing protein</fullName>
    </recommendedName>
</protein>
<dbReference type="Proteomes" id="UP000683360">
    <property type="component" value="Unassembled WGS sequence"/>
</dbReference>
<dbReference type="SUPFAM" id="SSF53098">
    <property type="entry name" value="Ribonuclease H-like"/>
    <property type="match status" value="1"/>
</dbReference>
<dbReference type="OrthoDB" id="8014450at2759"/>
<keyword evidence="4" id="KW-1185">Reference proteome</keyword>
<feature type="region of interest" description="Disordered" evidence="1">
    <location>
        <begin position="282"/>
        <end position="313"/>
    </location>
</feature>
<dbReference type="InterPro" id="IPR012337">
    <property type="entry name" value="RNaseH-like_sf"/>
</dbReference>
<accession>A0A8S3V383</accession>
<evidence type="ECO:0000259" key="2">
    <source>
        <dbReference type="PROSITE" id="PS50994"/>
    </source>
</evidence>
<feature type="domain" description="Integrase catalytic" evidence="2">
    <location>
        <begin position="1"/>
        <end position="145"/>
    </location>
</feature>
<dbReference type="PANTHER" id="PTHR37984">
    <property type="entry name" value="PROTEIN CBG26694"/>
    <property type="match status" value="1"/>
</dbReference>
<feature type="compositionally biased region" description="Polar residues" evidence="1">
    <location>
        <begin position="290"/>
        <end position="299"/>
    </location>
</feature>
<dbReference type="Gene3D" id="3.30.420.10">
    <property type="entry name" value="Ribonuclease H-like superfamily/Ribonuclease H"/>
    <property type="match status" value="1"/>
</dbReference>
<dbReference type="AlphaFoldDB" id="A0A8S3V383"/>
<dbReference type="PROSITE" id="PS50994">
    <property type="entry name" value="INTEGRASE"/>
    <property type="match status" value="1"/>
</dbReference>